<keyword evidence="6" id="KW-1185">Reference proteome</keyword>
<dbReference type="EMBL" id="LSYV01000005">
    <property type="protein sequence ID" value="KXZ54450.1"/>
    <property type="molecule type" value="Genomic_DNA"/>
</dbReference>
<dbReference type="AlphaFoldDB" id="A0A150GYP7"/>
<evidence type="ECO:0000313" key="5">
    <source>
        <dbReference type="EMBL" id="KXZ54450.1"/>
    </source>
</evidence>
<protein>
    <recommendedName>
        <fullName evidence="7">Oxysterol-binding protein</fullName>
    </recommendedName>
</protein>
<organism evidence="5 6">
    <name type="scientific">Gonium pectorale</name>
    <name type="common">Green alga</name>
    <dbReference type="NCBI Taxonomy" id="33097"/>
    <lineage>
        <taxon>Eukaryota</taxon>
        <taxon>Viridiplantae</taxon>
        <taxon>Chlorophyta</taxon>
        <taxon>core chlorophytes</taxon>
        <taxon>Chlorophyceae</taxon>
        <taxon>CS clade</taxon>
        <taxon>Chlamydomonadales</taxon>
        <taxon>Volvocaceae</taxon>
        <taxon>Gonium</taxon>
    </lineage>
</organism>
<dbReference type="OrthoDB" id="14833at2759"/>
<keyword evidence="2" id="KW-0597">Phosphoprotein</keyword>
<dbReference type="Proteomes" id="UP000075714">
    <property type="component" value="Unassembled WGS sequence"/>
</dbReference>
<dbReference type="GO" id="GO:0005829">
    <property type="term" value="C:cytosol"/>
    <property type="evidence" value="ECO:0007669"/>
    <property type="project" value="TreeGrafter"/>
</dbReference>
<dbReference type="Gene3D" id="2.40.160.120">
    <property type="match status" value="1"/>
</dbReference>
<accession>A0A150GYP7</accession>
<dbReference type="PROSITE" id="PS01013">
    <property type="entry name" value="OSBP"/>
    <property type="match status" value="1"/>
</dbReference>
<evidence type="ECO:0000256" key="3">
    <source>
        <dbReference type="RuleBase" id="RU003844"/>
    </source>
</evidence>
<evidence type="ECO:0000256" key="2">
    <source>
        <dbReference type="ARBA" id="ARBA00022553"/>
    </source>
</evidence>
<comment type="caution">
    <text evidence="5">The sequence shown here is derived from an EMBL/GenBank/DDBJ whole genome shotgun (WGS) entry which is preliminary data.</text>
</comment>
<comment type="similarity">
    <text evidence="1 3">Belongs to the OSBP family.</text>
</comment>
<dbReference type="InterPro" id="IPR000648">
    <property type="entry name" value="Oxysterol-bd"/>
</dbReference>
<dbReference type="SUPFAM" id="SSF144000">
    <property type="entry name" value="Oxysterol-binding protein-like"/>
    <property type="match status" value="2"/>
</dbReference>
<evidence type="ECO:0000256" key="1">
    <source>
        <dbReference type="ARBA" id="ARBA00008842"/>
    </source>
</evidence>
<feature type="compositionally biased region" description="Low complexity" evidence="4">
    <location>
        <begin position="426"/>
        <end position="436"/>
    </location>
</feature>
<dbReference type="GO" id="GO:0032934">
    <property type="term" value="F:sterol binding"/>
    <property type="evidence" value="ECO:0007669"/>
    <property type="project" value="TreeGrafter"/>
</dbReference>
<dbReference type="STRING" id="33097.A0A150GYP7"/>
<dbReference type="PANTHER" id="PTHR10972">
    <property type="entry name" value="OXYSTEROL-BINDING PROTEIN-RELATED"/>
    <property type="match status" value="1"/>
</dbReference>
<feature type="region of interest" description="Disordered" evidence="4">
    <location>
        <begin position="292"/>
        <end position="436"/>
    </location>
</feature>
<gene>
    <name evidence="5" type="ORF">GPECTOR_4g1001</name>
</gene>
<evidence type="ECO:0000256" key="4">
    <source>
        <dbReference type="SAM" id="MobiDB-lite"/>
    </source>
</evidence>
<feature type="compositionally biased region" description="Acidic residues" evidence="4">
    <location>
        <begin position="317"/>
        <end position="332"/>
    </location>
</feature>
<dbReference type="GO" id="GO:0016020">
    <property type="term" value="C:membrane"/>
    <property type="evidence" value="ECO:0007669"/>
    <property type="project" value="TreeGrafter"/>
</dbReference>
<dbReference type="InterPro" id="IPR037239">
    <property type="entry name" value="OSBP_sf"/>
</dbReference>
<sequence>MVFKKLLKGKKDIELDGASTSAGSAVDEPVSYHPDADESGGMLCTNDELLKQQREAIMVWVKSMGKRLLTGNMNLINTPFPVTIFEPRSYLEKLADVWVYPRYLAAASQASDPVERMKLVTTWFVAGLHHAFENWRKPFNPILGETWQASLSDGTSMYMEQISHHPPVSAFHMEGPGGSYRFRGLSQPTVSIVVKYYGFKTVAKGFRYVEFPDGTRIELHYPQYFIKNVVYGSSRPRAEVDGQAILVDIRNRLKTVITFGALKGARSKVLRRADAVHGFIYDCSNNMTSLDGRASTADRADPEGENAFPGAQRSSGADEDDEEFESASETEYDSTKEDAEATEALALAAAQAAQAADAEGRGLDTDGTLEEPGPSGAALPPHAAANGTGRSSMNGGSSNGSGGGGGNGATGLRVDVTGSGKGMGAGTTPSSSTSTSGSFFGMSAFNRMGTLLRLSQAPSPACVDPTPDEHEGVALASIEGSWLSHISIDGTRYWSVGSEVPDRWQPVADPLPSDSRYREDLVELANGDVKGAQRAKEALEVVQRHDKKLREAANGSRHNGY</sequence>
<feature type="compositionally biased region" description="Gly residues" evidence="4">
    <location>
        <begin position="397"/>
        <end position="409"/>
    </location>
</feature>
<evidence type="ECO:0008006" key="7">
    <source>
        <dbReference type="Google" id="ProtNLM"/>
    </source>
</evidence>
<reference evidence="6" key="1">
    <citation type="journal article" date="2016" name="Nat. Commun.">
        <title>The Gonium pectorale genome demonstrates co-option of cell cycle regulation during the evolution of multicellularity.</title>
        <authorList>
            <person name="Hanschen E.R."/>
            <person name="Marriage T.N."/>
            <person name="Ferris P.J."/>
            <person name="Hamaji T."/>
            <person name="Toyoda A."/>
            <person name="Fujiyama A."/>
            <person name="Neme R."/>
            <person name="Noguchi H."/>
            <person name="Minakuchi Y."/>
            <person name="Suzuki M."/>
            <person name="Kawai-Toyooka H."/>
            <person name="Smith D.R."/>
            <person name="Sparks H."/>
            <person name="Anderson J."/>
            <person name="Bakaric R."/>
            <person name="Luria V."/>
            <person name="Karger A."/>
            <person name="Kirschner M.W."/>
            <person name="Durand P.M."/>
            <person name="Michod R.E."/>
            <person name="Nozaki H."/>
            <person name="Olson B.J."/>
        </authorList>
    </citation>
    <scope>NUCLEOTIDE SEQUENCE [LARGE SCALE GENOMIC DNA]</scope>
    <source>
        <strain evidence="6">NIES-2863</strain>
    </source>
</reference>
<dbReference type="Gene3D" id="1.10.287.2720">
    <property type="match status" value="1"/>
</dbReference>
<proteinExistence type="inferred from homology"/>
<dbReference type="Pfam" id="PF01237">
    <property type="entry name" value="Oxysterol_BP"/>
    <property type="match status" value="1"/>
</dbReference>
<feature type="compositionally biased region" description="Low complexity" evidence="4">
    <location>
        <begin position="386"/>
        <end position="396"/>
    </location>
</feature>
<name>A0A150GYP7_GONPE</name>
<dbReference type="PANTHER" id="PTHR10972:SF205">
    <property type="entry name" value="OXYSTEROL-BINDING PROTEIN 1"/>
    <property type="match status" value="1"/>
</dbReference>
<feature type="compositionally biased region" description="Low complexity" evidence="4">
    <location>
        <begin position="342"/>
        <end position="357"/>
    </location>
</feature>
<dbReference type="InterPro" id="IPR018494">
    <property type="entry name" value="Oxysterol-bd_CS"/>
</dbReference>
<evidence type="ECO:0000313" key="6">
    <source>
        <dbReference type="Proteomes" id="UP000075714"/>
    </source>
</evidence>